<reference evidence="2 3" key="1">
    <citation type="submission" date="2024-10" db="EMBL/GenBank/DDBJ databases">
        <title>Updated reference genomes for cyclostephanoid diatoms.</title>
        <authorList>
            <person name="Roberts W.R."/>
            <person name="Alverson A.J."/>
        </authorList>
    </citation>
    <scope>NUCLEOTIDE SEQUENCE [LARGE SCALE GENOMIC DNA]</scope>
    <source>
        <strain evidence="2 3">AJA010-31</strain>
    </source>
</reference>
<protein>
    <submittedName>
        <fullName evidence="2">Uncharacterized protein</fullName>
    </submittedName>
</protein>
<proteinExistence type="predicted"/>
<accession>A0ABD3MVK0</accession>
<dbReference type="EMBL" id="JALLPJ020001355">
    <property type="protein sequence ID" value="KAL3767956.1"/>
    <property type="molecule type" value="Genomic_DNA"/>
</dbReference>
<evidence type="ECO:0000313" key="2">
    <source>
        <dbReference type="EMBL" id="KAL3767956.1"/>
    </source>
</evidence>
<gene>
    <name evidence="2" type="ORF">ACHAWO_004034</name>
</gene>
<comment type="caution">
    <text evidence="2">The sequence shown here is derived from an EMBL/GenBank/DDBJ whole genome shotgun (WGS) entry which is preliminary data.</text>
</comment>
<keyword evidence="3" id="KW-1185">Reference proteome</keyword>
<name>A0ABD3MVK0_9STRA</name>
<dbReference type="AlphaFoldDB" id="A0ABD3MVK0"/>
<evidence type="ECO:0000256" key="1">
    <source>
        <dbReference type="SAM" id="MobiDB-lite"/>
    </source>
</evidence>
<sequence length="244" mass="27372">MCLGMMTDAIPVKEERPGVGRTFRGKRGGKSNRSQPEVKASNYKAPTPGYEEYIYNVCAVKHAAQYIETTERLTNYIQSGYAFGADIAGALRSLTELVINLPDAPTPMKDVAGNDLPITDINTHIFKRNYDAAHKWKIKGLCCKFDTNKHPPRAMKDLSNRNFHEHFNSLVTSAESYGSSIGDCSALVDEELRLINPNKNRGNATNDELEQCTTRAKEKYVAMLMLDAANYRVFGELRKELDRD</sequence>
<organism evidence="2 3">
    <name type="scientific">Cyclotella atomus</name>
    <dbReference type="NCBI Taxonomy" id="382360"/>
    <lineage>
        <taxon>Eukaryota</taxon>
        <taxon>Sar</taxon>
        <taxon>Stramenopiles</taxon>
        <taxon>Ochrophyta</taxon>
        <taxon>Bacillariophyta</taxon>
        <taxon>Coscinodiscophyceae</taxon>
        <taxon>Thalassiosirophycidae</taxon>
        <taxon>Stephanodiscales</taxon>
        <taxon>Stephanodiscaceae</taxon>
        <taxon>Cyclotella</taxon>
    </lineage>
</organism>
<evidence type="ECO:0000313" key="3">
    <source>
        <dbReference type="Proteomes" id="UP001530400"/>
    </source>
</evidence>
<feature type="region of interest" description="Disordered" evidence="1">
    <location>
        <begin position="14"/>
        <end position="43"/>
    </location>
</feature>
<dbReference type="Proteomes" id="UP001530400">
    <property type="component" value="Unassembled WGS sequence"/>
</dbReference>